<comment type="caution">
    <text evidence="8">The sequence shown here is derived from an EMBL/GenBank/DDBJ whole genome shotgun (WGS) entry which is preliminary data.</text>
</comment>
<dbReference type="GO" id="GO:0016787">
    <property type="term" value="F:hydrolase activity"/>
    <property type="evidence" value="ECO:0007669"/>
    <property type="project" value="UniProtKB-KW"/>
</dbReference>
<evidence type="ECO:0000256" key="7">
    <source>
        <dbReference type="ARBA" id="ARBA00023016"/>
    </source>
</evidence>
<name>A0A9D9ICM2_9SPIO</name>
<evidence type="ECO:0000256" key="3">
    <source>
        <dbReference type="ARBA" id="ARBA00022722"/>
    </source>
</evidence>
<sequence>MPVSGKELIRELRKAGYEVKRITGSHYVMDNGKITVVVPNHSSDLPMGTEMAIRKRTGVCR</sequence>
<dbReference type="GO" id="GO:0003729">
    <property type="term" value="F:mRNA binding"/>
    <property type="evidence" value="ECO:0007669"/>
    <property type="project" value="InterPro"/>
</dbReference>
<proteinExistence type="inferred from homology"/>
<organism evidence="8 9">
    <name type="scientific">Candidatus Ornithospirochaeta stercoravium</name>
    <dbReference type="NCBI Taxonomy" id="2840897"/>
    <lineage>
        <taxon>Bacteria</taxon>
        <taxon>Pseudomonadati</taxon>
        <taxon>Spirochaetota</taxon>
        <taxon>Spirochaetia</taxon>
        <taxon>Spirochaetales</taxon>
        <taxon>Spirochaetaceae</taxon>
        <taxon>Spirochaetaceae incertae sedis</taxon>
        <taxon>Candidatus Ornithospirochaeta</taxon>
    </lineage>
</organism>
<dbReference type="InterPro" id="IPR012933">
    <property type="entry name" value="HicA_mRNA_interferase"/>
</dbReference>
<dbReference type="SUPFAM" id="SSF54786">
    <property type="entry name" value="YcfA/nrd intein domain"/>
    <property type="match status" value="1"/>
</dbReference>
<dbReference type="AlphaFoldDB" id="A0A9D9ICM2"/>
<keyword evidence="4" id="KW-0255">Endonuclease</keyword>
<evidence type="ECO:0000313" key="9">
    <source>
        <dbReference type="Proteomes" id="UP000810292"/>
    </source>
</evidence>
<accession>A0A9D9ICM2</accession>
<evidence type="ECO:0000256" key="6">
    <source>
        <dbReference type="ARBA" id="ARBA00022884"/>
    </source>
</evidence>
<keyword evidence="6" id="KW-0694">RNA-binding</keyword>
<protein>
    <submittedName>
        <fullName evidence="8">Type II toxin-antitoxin system HicA family toxin</fullName>
    </submittedName>
</protein>
<keyword evidence="7" id="KW-0346">Stress response</keyword>
<dbReference type="InterPro" id="IPR038570">
    <property type="entry name" value="HicA_sf"/>
</dbReference>
<dbReference type="Gene3D" id="3.30.920.30">
    <property type="entry name" value="Hypothetical protein"/>
    <property type="match status" value="1"/>
</dbReference>
<dbReference type="EMBL" id="JADIMF010000098">
    <property type="protein sequence ID" value="MBO8469374.1"/>
    <property type="molecule type" value="Genomic_DNA"/>
</dbReference>
<keyword evidence="3" id="KW-0540">Nuclease</keyword>
<evidence type="ECO:0000256" key="1">
    <source>
        <dbReference type="ARBA" id="ARBA00006620"/>
    </source>
</evidence>
<reference evidence="8" key="1">
    <citation type="submission" date="2020-10" db="EMBL/GenBank/DDBJ databases">
        <authorList>
            <person name="Gilroy R."/>
        </authorList>
    </citation>
    <scope>NUCLEOTIDE SEQUENCE</scope>
    <source>
        <strain evidence="8">14700</strain>
    </source>
</reference>
<dbReference type="Proteomes" id="UP000810292">
    <property type="component" value="Unassembled WGS sequence"/>
</dbReference>
<dbReference type="GO" id="GO:0004519">
    <property type="term" value="F:endonuclease activity"/>
    <property type="evidence" value="ECO:0007669"/>
    <property type="project" value="UniProtKB-KW"/>
</dbReference>
<dbReference type="Pfam" id="PF07927">
    <property type="entry name" value="HicA_toxin"/>
    <property type="match status" value="1"/>
</dbReference>
<gene>
    <name evidence="8" type="ORF">IAA72_06290</name>
</gene>
<evidence type="ECO:0000256" key="5">
    <source>
        <dbReference type="ARBA" id="ARBA00022801"/>
    </source>
</evidence>
<comment type="similarity">
    <text evidence="1">Belongs to the HicA mRNA interferase family.</text>
</comment>
<evidence type="ECO:0000256" key="4">
    <source>
        <dbReference type="ARBA" id="ARBA00022759"/>
    </source>
</evidence>
<evidence type="ECO:0000313" key="8">
    <source>
        <dbReference type="EMBL" id="MBO8469374.1"/>
    </source>
</evidence>
<keyword evidence="2" id="KW-1277">Toxin-antitoxin system</keyword>
<keyword evidence="5" id="KW-0378">Hydrolase</keyword>
<evidence type="ECO:0000256" key="2">
    <source>
        <dbReference type="ARBA" id="ARBA00022649"/>
    </source>
</evidence>
<reference evidence="8" key="2">
    <citation type="journal article" date="2021" name="PeerJ">
        <title>Extensive microbial diversity within the chicken gut microbiome revealed by metagenomics and culture.</title>
        <authorList>
            <person name="Gilroy R."/>
            <person name="Ravi A."/>
            <person name="Getino M."/>
            <person name="Pursley I."/>
            <person name="Horton D.L."/>
            <person name="Alikhan N.F."/>
            <person name="Baker D."/>
            <person name="Gharbi K."/>
            <person name="Hall N."/>
            <person name="Watson M."/>
            <person name="Adriaenssens E.M."/>
            <person name="Foster-Nyarko E."/>
            <person name="Jarju S."/>
            <person name="Secka A."/>
            <person name="Antonio M."/>
            <person name="Oren A."/>
            <person name="Chaudhuri R.R."/>
            <person name="La Ragione R."/>
            <person name="Hildebrand F."/>
            <person name="Pallen M.J."/>
        </authorList>
    </citation>
    <scope>NUCLEOTIDE SEQUENCE</scope>
    <source>
        <strain evidence="8">14700</strain>
    </source>
</reference>